<name>E4XQ21_OIKDI</name>
<dbReference type="FunFam" id="1.20.1200.10:FF:000001">
    <property type="entry name" value="Cob(I)yrinic acid a,c-diamide adenosyltransferase"/>
    <property type="match status" value="1"/>
</dbReference>
<evidence type="ECO:0000256" key="5">
    <source>
        <dbReference type="ARBA" id="ARBA00022840"/>
    </source>
</evidence>
<keyword evidence="4 10" id="KW-0547">Nucleotide-binding</keyword>
<evidence type="ECO:0000256" key="7">
    <source>
        <dbReference type="ARBA" id="ARBA00056747"/>
    </source>
</evidence>
<evidence type="ECO:0000256" key="3">
    <source>
        <dbReference type="ARBA" id="ARBA00022679"/>
    </source>
</evidence>
<dbReference type="Gene3D" id="1.20.1200.10">
    <property type="entry name" value="Cobalamin adenosyltransferase-like"/>
    <property type="match status" value="1"/>
</dbReference>
<evidence type="ECO:0000313" key="13">
    <source>
        <dbReference type="EMBL" id="CBY31541.1"/>
    </source>
</evidence>
<dbReference type="GO" id="GO:0005524">
    <property type="term" value="F:ATP binding"/>
    <property type="evidence" value="ECO:0007669"/>
    <property type="project" value="UniProtKB-UniRule"/>
</dbReference>
<evidence type="ECO:0000259" key="11">
    <source>
        <dbReference type="Pfam" id="PF01923"/>
    </source>
</evidence>
<dbReference type="AlphaFoldDB" id="E4XQ21"/>
<dbReference type="SUPFAM" id="SSF89028">
    <property type="entry name" value="Cobalamin adenosyltransferase-like"/>
    <property type="match status" value="1"/>
</dbReference>
<comment type="function">
    <text evidence="7">Converts cob(I)alamin to adenosylcobalamin (adenosylcob(III)alamin), a coenzyme for methylmalonyl-CoA mutase, therefore participates in the final step of the vitamin B12 conversion. Generates adenosylcobalamin (AdoCbl) and directly delivers the cofactor to MUT in a transfer that is stimulated by ATP-binding to MMAB and gated by MMAA.</text>
</comment>
<dbReference type="OrthoDB" id="549173at2759"/>
<proteinExistence type="inferred from homology"/>
<dbReference type="Proteomes" id="UP000011014">
    <property type="component" value="Unassembled WGS sequence"/>
</dbReference>
<keyword evidence="5 10" id="KW-0067">ATP-binding</keyword>
<comment type="similarity">
    <text evidence="1 10">Belongs to the Cob(I)alamin adenosyltransferase family.</text>
</comment>
<dbReference type="PANTHER" id="PTHR12213">
    <property type="entry name" value="CORRINOID ADENOSYLTRANSFERASE"/>
    <property type="match status" value="1"/>
</dbReference>
<dbReference type="GO" id="GO:0009235">
    <property type="term" value="P:cobalamin metabolic process"/>
    <property type="evidence" value="ECO:0007669"/>
    <property type="project" value="UniProtKB-ARBA"/>
</dbReference>
<accession>E4XQ21</accession>
<comment type="subunit">
    <text evidence="2">Homotrimer.</text>
</comment>
<evidence type="ECO:0000313" key="14">
    <source>
        <dbReference type="Proteomes" id="UP000001307"/>
    </source>
</evidence>
<dbReference type="PANTHER" id="PTHR12213:SF0">
    <property type="entry name" value="CORRINOID ADENOSYLTRANSFERASE MMAB"/>
    <property type="match status" value="1"/>
</dbReference>
<dbReference type="InterPro" id="IPR036451">
    <property type="entry name" value="CblAdoTrfase-like_sf"/>
</dbReference>
<dbReference type="EMBL" id="FN653099">
    <property type="protein sequence ID" value="CBY11907.1"/>
    <property type="molecule type" value="Genomic_DNA"/>
</dbReference>
<dbReference type="Pfam" id="PF01923">
    <property type="entry name" value="Cob_adeno_trans"/>
    <property type="match status" value="1"/>
</dbReference>
<feature type="domain" description="Cobalamin adenosyltransferase-like" evidence="11">
    <location>
        <begin position="20"/>
        <end position="189"/>
    </location>
</feature>
<keyword evidence="3 10" id="KW-0808">Transferase</keyword>
<reference evidence="12 14" key="1">
    <citation type="journal article" date="2010" name="Science">
        <title>Plasticity of animal genome architecture unmasked by rapid evolution of a pelagic tunicate.</title>
        <authorList>
            <person name="Denoeud F."/>
            <person name="Henriet S."/>
            <person name="Mungpakdee S."/>
            <person name="Aury J.M."/>
            <person name="Da Silva C."/>
            <person name="Brinkmann H."/>
            <person name="Mikhaleva J."/>
            <person name="Olsen L.C."/>
            <person name="Jubin C."/>
            <person name="Canestro C."/>
            <person name="Bouquet J.M."/>
            <person name="Danks G."/>
            <person name="Poulain J."/>
            <person name="Campsteijn C."/>
            <person name="Adamski M."/>
            <person name="Cross I."/>
            <person name="Yadetie F."/>
            <person name="Muffato M."/>
            <person name="Louis A."/>
            <person name="Butcher S."/>
            <person name="Tsagkogeorga G."/>
            <person name="Konrad A."/>
            <person name="Singh S."/>
            <person name="Jensen M.F."/>
            <person name="Cong E.H."/>
            <person name="Eikeseth-Otteraa H."/>
            <person name="Noel B."/>
            <person name="Anthouard V."/>
            <person name="Porcel B.M."/>
            <person name="Kachouri-Lafond R."/>
            <person name="Nishino A."/>
            <person name="Ugolini M."/>
            <person name="Chourrout P."/>
            <person name="Nishida H."/>
            <person name="Aasland R."/>
            <person name="Huzurbazar S."/>
            <person name="Westhof E."/>
            <person name="Delsuc F."/>
            <person name="Lehrach H."/>
            <person name="Reinhardt R."/>
            <person name="Weissenbach J."/>
            <person name="Roy S.W."/>
            <person name="Artiguenave F."/>
            <person name="Postlethwait J.H."/>
            <person name="Manak J.R."/>
            <person name="Thompson E.M."/>
            <person name="Jaillon O."/>
            <person name="Du Pasquier L."/>
            <person name="Boudinot P."/>
            <person name="Liberles D.A."/>
            <person name="Volff J.N."/>
            <person name="Philippe H."/>
            <person name="Lenhard B."/>
            <person name="Roest Crollius H."/>
            <person name="Wincker P."/>
            <person name="Chourrout D."/>
        </authorList>
    </citation>
    <scope>NUCLEOTIDE SEQUENCE [LARGE SCALE GENOMIC DNA]</scope>
</reference>
<evidence type="ECO:0000256" key="2">
    <source>
        <dbReference type="ARBA" id="ARBA00011233"/>
    </source>
</evidence>
<keyword evidence="14" id="KW-1185">Reference proteome</keyword>
<evidence type="ECO:0000256" key="9">
    <source>
        <dbReference type="ARBA" id="ARBA00075216"/>
    </source>
</evidence>
<dbReference type="FunCoup" id="E4XQ21">
    <property type="interactions" value="11"/>
</dbReference>
<gene>
    <name evidence="12" type="ORF">GSOID_T00017313001</name>
    <name evidence="13" type="ORF">GSOID_T00025452001</name>
</gene>
<evidence type="ECO:0000256" key="1">
    <source>
        <dbReference type="ARBA" id="ARBA00007487"/>
    </source>
</evidence>
<sequence length="202" mass="22508">MSLTLIRCSRRLIVSRGMKIYTKTGDKGTTSLYTGERRPKTDLVFDALGATDELSAALGVAREYAYDRQMENVIAIVGDLQSRLQEVGSAIATPTSSASEMKLKRVSFDESEVKKLEDLIDELDAQLPQLTTFILPGGGKCSAHLHMARTICRRAERMSLPLADCEDLDRNVCRYLNRLSDLLFQLARSAQQQEGKTDQFKA</sequence>
<dbReference type="EMBL" id="FN654307">
    <property type="protein sequence ID" value="CBY31541.1"/>
    <property type="molecule type" value="Genomic_DNA"/>
</dbReference>
<evidence type="ECO:0000256" key="4">
    <source>
        <dbReference type="ARBA" id="ARBA00022741"/>
    </source>
</evidence>
<comment type="catalytic activity">
    <reaction evidence="6">
        <text>cob(I)alamin-[corrinoid adenosyltransferase] + ATP = apo-[corrinoid adenosyltransferase] + adenosylcob(III)alamin + triphosphate</text>
        <dbReference type="Rhea" id="RHEA:56796"/>
        <dbReference type="Rhea" id="RHEA-COMP:14743"/>
        <dbReference type="Rhea" id="RHEA-COMP:14744"/>
        <dbReference type="ChEBI" id="CHEBI:18036"/>
        <dbReference type="ChEBI" id="CHEBI:18408"/>
        <dbReference type="ChEBI" id="CHEBI:30616"/>
        <dbReference type="ChEBI" id="CHEBI:60488"/>
        <dbReference type="ChEBI" id="CHEBI:83228"/>
    </reaction>
    <physiologicalReaction direction="left-to-right" evidence="6">
        <dbReference type="Rhea" id="RHEA:56797"/>
    </physiologicalReaction>
</comment>
<dbReference type="GO" id="GO:0008817">
    <property type="term" value="F:corrinoid adenosyltransferase activity"/>
    <property type="evidence" value="ECO:0007669"/>
    <property type="project" value="TreeGrafter"/>
</dbReference>
<dbReference type="InterPro" id="IPR016030">
    <property type="entry name" value="CblAdoTrfase-like"/>
</dbReference>
<dbReference type="NCBIfam" id="TIGR00636">
    <property type="entry name" value="PduO_Nterm"/>
    <property type="match status" value="1"/>
</dbReference>
<protein>
    <recommendedName>
        <fullName evidence="8">Corrinoid adenosyltransferase MMAB</fullName>
    </recommendedName>
    <alternativeName>
        <fullName evidence="9">ATP:co(I)rrinoid adenosyltransferase MMAB</fullName>
    </alternativeName>
</protein>
<evidence type="ECO:0000256" key="6">
    <source>
        <dbReference type="ARBA" id="ARBA00051988"/>
    </source>
</evidence>
<organism evidence="12 14">
    <name type="scientific">Oikopleura dioica</name>
    <name type="common">Tunicate</name>
    <dbReference type="NCBI Taxonomy" id="34765"/>
    <lineage>
        <taxon>Eukaryota</taxon>
        <taxon>Metazoa</taxon>
        <taxon>Chordata</taxon>
        <taxon>Tunicata</taxon>
        <taxon>Appendicularia</taxon>
        <taxon>Copelata</taxon>
        <taxon>Oikopleuridae</taxon>
        <taxon>Oikopleura</taxon>
    </lineage>
</organism>
<evidence type="ECO:0000256" key="10">
    <source>
        <dbReference type="RuleBase" id="RU366026"/>
    </source>
</evidence>
<dbReference type="Proteomes" id="UP000001307">
    <property type="component" value="Unassembled WGS sequence"/>
</dbReference>
<evidence type="ECO:0000256" key="8">
    <source>
        <dbReference type="ARBA" id="ARBA00071654"/>
    </source>
</evidence>
<dbReference type="InterPro" id="IPR029499">
    <property type="entry name" value="PduO-typ"/>
</dbReference>
<evidence type="ECO:0000313" key="12">
    <source>
        <dbReference type="EMBL" id="CBY11907.1"/>
    </source>
</evidence>